<sequence>MPFGLTNAHATLQELMNCIFKPLLRKFVLVFFDDILVYSKSWREHQDHLKQVLQLLKALILYVKKSKCSQQIDYLGHLITVFGIVVDPKKVEAMSNWPRPNNVKELKGFLGLIGCYTRLIRDYRKISKNLNVLSKKNAFE</sequence>
<dbReference type="InterPro" id="IPR043502">
    <property type="entry name" value="DNA/RNA_pol_sf"/>
</dbReference>
<dbReference type="Pfam" id="PF00078">
    <property type="entry name" value="RVT_1"/>
    <property type="match status" value="1"/>
</dbReference>
<dbReference type="PROSITE" id="PS50878">
    <property type="entry name" value="RT_POL"/>
    <property type="match status" value="1"/>
</dbReference>
<evidence type="ECO:0000313" key="3">
    <source>
        <dbReference type="Proteomes" id="UP001163823"/>
    </source>
</evidence>
<protein>
    <submittedName>
        <fullName evidence="2">Ty3/gypsy retrotransposon protein</fullName>
    </submittedName>
</protein>
<reference evidence="2" key="1">
    <citation type="journal article" date="2023" name="Science">
        <title>Elucidation of the pathway for biosynthesis of saponin adjuvants from the soapbark tree.</title>
        <authorList>
            <person name="Reed J."/>
            <person name="Orme A."/>
            <person name="El-Demerdash A."/>
            <person name="Owen C."/>
            <person name="Martin L.B.B."/>
            <person name="Misra R.C."/>
            <person name="Kikuchi S."/>
            <person name="Rejzek M."/>
            <person name="Martin A.C."/>
            <person name="Harkess A."/>
            <person name="Leebens-Mack J."/>
            <person name="Louveau T."/>
            <person name="Stephenson M.J."/>
            <person name="Osbourn A."/>
        </authorList>
    </citation>
    <scope>NUCLEOTIDE SEQUENCE</scope>
    <source>
        <strain evidence="2">S10</strain>
    </source>
</reference>
<dbReference type="InterPro" id="IPR043128">
    <property type="entry name" value="Rev_trsase/Diguanyl_cyclase"/>
</dbReference>
<dbReference type="EMBL" id="JARAOO010000003">
    <property type="protein sequence ID" value="KAJ7977405.1"/>
    <property type="molecule type" value="Genomic_DNA"/>
</dbReference>
<organism evidence="2 3">
    <name type="scientific">Quillaja saponaria</name>
    <name type="common">Soap bark tree</name>
    <dbReference type="NCBI Taxonomy" id="32244"/>
    <lineage>
        <taxon>Eukaryota</taxon>
        <taxon>Viridiplantae</taxon>
        <taxon>Streptophyta</taxon>
        <taxon>Embryophyta</taxon>
        <taxon>Tracheophyta</taxon>
        <taxon>Spermatophyta</taxon>
        <taxon>Magnoliopsida</taxon>
        <taxon>eudicotyledons</taxon>
        <taxon>Gunneridae</taxon>
        <taxon>Pentapetalae</taxon>
        <taxon>rosids</taxon>
        <taxon>fabids</taxon>
        <taxon>Fabales</taxon>
        <taxon>Quillajaceae</taxon>
        <taxon>Quillaja</taxon>
    </lineage>
</organism>
<name>A0AAD7Q9W6_QUISA</name>
<proteinExistence type="predicted"/>
<feature type="domain" description="Reverse transcriptase" evidence="1">
    <location>
        <begin position="1"/>
        <end position="86"/>
    </location>
</feature>
<dbReference type="Proteomes" id="UP001163823">
    <property type="component" value="Chromosome 3"/>
</dbReference>
<dbReference type="InterPro" id="IPR000477">
    <property type="entry name" value="RT_dom"/>
</dbReference>
<dbReference type="AlphaFoldDB" id="A0AAD7Q9W6"/>
<comment type="caution">
    <text evidence="2">The sequence shown here is derived from an EMBL/GenBank/DDBJ whole genome shotgun (WGS) entry which is preliminary data.</text>
</comment>
<dbReference type="PANTHER" id="PTHR33064:SF37">
    <property type="entry name" value="RIBONUCLEASE H"/>
    <property type="match status" value="1"/>
</dbReference>
<evidence type="ECO:0000313" key="2">
    <source>
        <dbReference type="EMBL" id="KAJ7977405.1"/>
    </source>
</evidence>
<dbReference type="Gene3D" id="3.30.70.270">
    <property type="match status" value="2"/>
</dbReference>
<keyword evidence="3" id="KW-1185">Reference proteome</keyword>
<dbReference type="KEGG" id="qsa:O6P43_007037"/>
<gene>
    <name evidence="2" type="ORF">O6P43_007037</name>
</gene>
<dbReference type="InterPro" id="IPR051320">
    <property type="entry name" value="Viral_Replic_Matur_Polypro"/>
</dbReference>
<dbReference type="SUPFAM" id="SSF56672">
    <property type="entry name" value="DNA/RNA polymerases"/>
    <property type="match status" value="1"/>
</dbReference>
<dbReference type="PANTHER" id="PTHR33064">
    <property type="entry name" value="POL PROTEIN"/>
    <property type="match status" value="1"/>
</dbReference>
<evidence type="ECO:0000259" key="1">
    <source>
        <dbReference type="PROSITE" id="PS50878"/>
    </source>
</evidence>
<dbReference type="CDD" id="cd01647">
    <property type="entry name" value="RT_LTR"/>
    <property type="match status" value="1"/>
</dbReference>
<accession>A0AAD7Q9W6</accession>